<feature type="region of interest" description="Disordered" evidence="1">
    <location>
        <begin position="439"/>
        <end position="464"/>
    </location>
</feature>
<feature type="domain" description="HNH nuclease" evidence="2">
    <location>
        <begin position="349"/>
        <end position="401"/>
    </location>
</feature>
<evidence type="ECO:0000313" key="4">
    <source>
        <dbReference type="Proteomes" id="UP000295371"/>
    </source>
</evidence>
<dbReference type="AlphaFoldDB" id="A0A4R7JAB1"/>
<sequence length="464" mass="49797">MASTRIVAQHAELRAATTRLWAALRDRLNGACAWVDTHPATDDLLAELPDPDRAVTGGEGTPLVDPASVPEFAALLGKPTGSGFRILAEAMELRHRLPRLWTRVQALEVAADDACRVAARTMSLDRPAADWVDQQLVHFAGTVSATQLDRTVEAARALAGEPQAAVESGLFVHLDHDTTSVNGRSRLHGELNLLDGLELDQALQHGAALQKFWGNPASLDVRRAHALAELARAQAMLPAPVAPKGTVAEELQPMGPEAGHEPVVESEGPPLRRPAPRPVTLHIVIPAGALPVDHDESGAGIGRIANTGSSITAEQVRLWCRVPGAKITVRPVIDLNDAEATDCYVPTARMREHVVLTNSTCIFPWCSTVAEQCDLDHIVAFDAGGPTSTDNLAPLCRRHHRAKTLHGWRYRHLAPRLFCWVSPAGHLYLRAGPMTHRLDRSSAGEDLGARPPGDPPAAPDTCAA</sequence>
<organism evidence="3 4">
    <name type="scientific">Naumannella halotolerans</name>
    <dbReference type="NCBI Taxonomy" id="993414"/>
    <lineage>
        <taxon>Bacteria</taxon>
        <taxon>Bacillati</taxon>
        <taxon>Actinomycetota</taxon>
        <taxon>Actinomycetes</taxon>
        <taxon>Propionibacteriales</taxon>
        <taxon>Propionibacteriaceae</taxon>
        <taxon>Naumannella</taxon>
    </lineage>
</organism>
<dbReference type="GO" id="GO:0003676">
    <property type="term" value="F:nucleic acid binding"/>
    <property type="evidence" value="ECO:0007669"/>
    <property type="project" value="InterPro"/>
</dbReference>
<keyword evidence="4" id="KW-1185">Reference proteome</keyword>
<evidence type="ECO:0000256" key="1">
    <source>
        <dbReference type="SAM" id="MobiDB-lite"/>
    </source>
</evidence>
<protein>
    <submittedName>
        <fullName evidence="3">HNH endonuclease</fullName>
    </submittedName>
</protein>
<dbReference type="GO" id="GO:0004519">
    <property type="term" value="F:endonuclease activity"/>
    <property type="evidence" value="ECO:0007669"/>
    <property type="project" value="UniProtKB-KW"/>
</dbReference>
<evidence type="ECO:0000313" key="3">
    <source>
        <dbReference type="EMBL" id="TDT33557.1"/>
    </source>
</evidence>
<keyword evidence="3" id="KW-0378">Hydrolase</keyword>
<dbReference type="InterPro" id="IPR003615">
    <property type="entry name" value="HNH_nuc"/>
</dbReference>
<dbReference type="SMART" id="SM00507">
    <property type="entry name" value="HNHc"/>
    <property type="match status" value="1"/>
</dbReference>
<keyword evidence="3" id="KW-0255">Endonuclease</keyword>
<dbReference type="RefSeq" id="WP_133754052.1">
    <property type="nucleotide sequence ID" value="NZ_CP171129.1"/>
</dbReference>
<dbReference type="GO" id="GO:0008270">
    <property type="term" value="F:zinc ion binding"/>
    <property type="evidence" value="ECO:0007669"/>
    <property type="project" value="InterPro"/>
</dbReference>
<dbReference type="Gene3D" id="1.10.30.50">
    <property type="match status" value="1"/>
</dbReference>
<keyword evidence="3" id="KW-0540">Nuclease</keyword>
<gene>
    <name evidence="3" type="ORF">CLV29_1179</name>
</gene>
<reference evidence="3 4" key="1">
    <citation type="submission" date="2019-03" db="EMBL/GenBank/DDBJ databases">
        <title>Genomic Encyclopedia of Archaeal and Bacterial Type Strains, Phase II (KMG-II): from individual species to whole genera.</title>
        <authorList>
            <person name="Goeker M."/>
        </authorList>
    </citation>
    <scope>NUCLEOTIDE SEQUENCE [LARGE SCALE GENOMIC DNA]</scope>
    <source>
        <strain evidence="3 4">DSM 24323</strain>
    </source>
</reference>
<dbReference type="CDD" id="cd00085">
    <property type="entry name" value="HNHc"/>
    <property type="match status" value="1"/>
</dbReference>
<comment type="caution">
    <text evidence="3">The sequence shown here is derived from an EMBL/GenBank/DDBJ whole genome shotgun (WGS) entry which is preliminary data.</text>
</comment>
<dbReference type="Proteomes" id="UP000295371">
    <property type="component" value="Unassembled WGS sequence"/>
</dbReference>
<dbReference type="OrthoDB" id="3790359at2"/>
<dbReference type="Pfam" id="PF01844">
    <property type="entry name" value="HNH"/>
    <property type="match status" value="1"/>
</dbReference>
<name>A0A4R7JAB1_9ACTN</name>
<evidence type="ECO:0000259" key="2">
    <source>
        <dbReference type="SMART" id="SM00507"/>
    </source>
</evidence>
<dbReference type="InterPro" id="IPR002711">
    <property type="entry name" value="HNH"/>
</dbReference>
<proteinExistence type="predicted"/>
<accession>A0A4R7JAB1</accession>
<dbReference type="EMBL" id="SOAW01000001">
    <property type="protein sequence ID" value="TDT33557.1"/>
    <property type="molecule type" value="Genomic_DNA"/>
</dbReference>